<sequence>MDVLMHYIALDRTRKKTPTSTPKIAFHDTSFPASLMKQYGRFTQTALKDRGKIKKDINPITVVVRHILNSTTRQVSTNAYKPFALFRVKRISQNPEPTDSAVMTVMLIQAHASDGMERCKEITEASVLSAAKPLSVLVYRDITPA</sequence>
<reference evidence="4" key="1">
    <citation type="submission" date="2018-11" db="EMBL/GenBank/DDBJ databases">
        <authorList>
            <consortium name="Genoscope - CEA"/>
            <person name="William W."/>
        </authorList>
    </citation>
    <scope>NUCLEOTIDE SEQUENCE</scope>
</reference>
<protein>
    <recommendedName>
        <fullName evidence="3">Ubiquitin-like protease family profile domain-containing protein</fullName>
    </recommendedName>
</protein>
<dbReference type="InterPro" id="IPR003653">
    <property type="entry name" value="Peptidase_C48_C"/>
</dbReference>
<accession>A0A3P6BZF7</accession>
<name>A0A3P6BZF7_BRAOL</name>
<evidence type="ECO:0000313" key="4">
    <source>
        <dbReference type="EMBL" id="VDD07568.1"/>
    </source>
</evidence>
<dbReference type="Pfam" id="PF02902">
    <property type="entry name" value="Peptidase_C48"/>
    <property type="match status" value="1"/>
</dbReference>
<gene>
    <name evidence="4" type="ORF">BOLC4T23575H</name>
</gene>
<evidence type="ECO:0000259" key="3">
    <source>
        <dbReference type="Pfam" id="PF02902"/>
    </source>
</evidence>
<keyword evidence="1" id="KW-0645">Protease</keyword>
<evidence type="ECO:0000256" key="2">
    <source>
        <dbReference type="ARBA" id="ARBA00022801"/>
    </source>
</evidence>
<keyword evidence="2" id="KW-0378">Hydrolase</keyword>
<dbReference type="AlphaFoldDB" id="A0A3P6BZF7"/>
<dbReference type="GO" id="GO:0006508">
    <property type="term" value="P:proteolysis"/>
    <property type="evidence" value="ECO:0007669"/>
    <property type="project" value="UniProtKB-KW"/>
</dbReference>
<evidence type="ECO:0000256" key="1">
    <source>
        <dbReference type="ARBA" id="ARBA00022670"/>
    </source>
</evidence>
<dbReference type="EMBL" id="LR031873">
    <property type="protein sequence ID" value="VDD07568.1"/>
    <property type="molecule type" value="Genomic_DNA"/>
</dbReference>
<proteinExistence type="predicted"/>
<feature type="domain" description="Ubiquitin-like protease family profile" evidence="3">
    <location>
        <begin position="49"/>
        <end position="139"/>
    </location>
</feature>
<organism evidence="4">
    <name type="scientific">Brassica oleracea</name>
    <name type="common">Wild cabbage</name>
    <dbReference type="NCBI Taxonomy" id="3712"/>
    <lineage>
        <taxon>Eukaryota</taxon>
        <taxon>Viridiplantae</taxon>
        <taxon>Streptophyta</taxon>
        <taxon>Embryophyta</taxon>
        <taxon>Tracheophyta</taxon>
        <taxon>Spermatophyta</taxon>
        <taxon>Magnoliopsida</taxon>
        <taxon>eudicotyledons</taxon>
        <taxon>Gunneridae</taxon>
        <taxon>Pentapetalae</taxon>
        <taxon>rosids</taxon>
        <taxon>malvids</taxon>
        <taxon>Brassicales</taxon>
        <taxon>Brassicaceae</taxon>
        <taxon>Brassiceae</taxon>
        <taxon>Brassica</taxon>
    </lineage>
</organism>
<dbReference type="GO" id="GO:0008234">
    <property type="term" value="F:cysteine-type peptidase activity"/>
    <property type="evidence" value="ECO:0007669"/>
    <property type="project" value="InterPro"/>
</dbReference>